<dbReference type="PIRSF" id="PIRSF017184">
    <property type="entry name" value="Nnr"/>
    <property type="match status" value="1"/>
</dbReference>
<reference evidence="21 22" key="1">
    <citation type="submission" date="2015-10" db="EMBL/GenBank/DDBJ databases">
        <title>Metagenome-Assembled Genomes uncover a global brackish microbiome.</title>
        <authorList>
            <person name="Hugerth L.W."/>
            <person name="Larsson J."/>
            <person name="Alneberg J."/>
            <person name="Lindh M.V."/>
            <person name="Legrand C."/>
            <person name="Pinhassi J."/>
            <person name="Andersson A.F."/>
        </authorList>
    </citation>
    <scope>NUCLEOTIDE SEQUENCE [LARGE SCALE GENOMIC DNA]</scope>
    <source>
        <strain evidence="21">BACL9 MAG-120924-bin69</strain>
    </source>
</reference>
<evidence type="ECO:0000256" key="18">
    <source>
        <dbReference type="PIRNR" id="PIRNR017184"/>
    </source>
</evidence>
<evidence type="ECO:0000256" key="16">
    <source>
        <dbReference type="ARBA" id="ARBA00049209"/>
    </source>
</evidence>
<evidence type="ECO:0000256" key="2">
    <source>
        <dbReference type="ARBA" id="ARBA00000909"/>
    </source>
</evidence>
<dbReference type="PANTHER" id="PTHR12592">
    <property type="entry name" value="ATP-DEPENDENT (S)-NAD(P)H-HYDRATE DEHYDRATASE FAMILY MEMBER"/>
    <property type="match status" value="1"/>
</dbReference>
<dbReference type="HAMAP" id="MF_01965">
    <property type="entry name" value="NADHX_dehydratase"/>
    <property type="match status" value="1"/>
</dbReference>
<dbReference type="InterPro" id="IPR029056">
    <property type="entry name" value="Ribokinase-like"/>
</dbReference>
<evidence type="ECO:0000256" key="5">
    <source>
        <dbReference type="ARBA" id="ARBA00022723"/>
    </source>
</evidence>
<evidence type="ECO:0000256" key="1">
    <source>
        <dbReference type="ARBA" id="ARBA00000013"/>
    </source>
</evidence>
<keyword evidence="5 18" id="KW-0479">Metal-binding</keyword>
<comment type="similarity">
    <text evidence="17">Belongs to the NnrD/CARKD family.</text>
</comment>
<keyword evidence="7 17" id="KW-0067">ATP-binding</keyword>
<comment type="catalytic activity">
    <reaction evidence="2 18">
        <text>(6R)-NADPHX = (6S)-NADPHX</text>
        <dbReference type="Rhea" id="RHEA:32227"/>
        <dbReference type="ChEBI" id="CHEBI:64076"/>
        <dbReference type="ChEBI" id="CHEBI:64077"/>
        <dbReference type="EC" id="5.1.99.6"/>
    </reaction>
</comment>
<keyword evidence="9 18" id="KW-0630">Potassium</keyword>
<dbReference type="GO" id="GO:0046496">
    <property type="term" value="P:nicotinamide nucleotide metabolic process"/>
    <property type="evidence" value="ECO:0007669"/>
    <property type="project" value="UniProtKB-UniRule"/>
</dbReference>
<keyword evidence="12 17" id="KW-0456">Lyase</keyword>
<evidence type="ECO:0000256" key="4">
    <source>
        <dbReference type="ARBA" id="ARBA00009524"/>
    </source>
</evidence>
<feature type="binding site" evidence="17">
    <location>
        <position position="435"/>
    </location>
    <ligand>
        <name>(6S)-NADPHX</name>
        <dbReference type="ChEBI" id="CHEBI:64076"/>
    </ligand>
</feature>
<dbReference type="InterPro" id="IPR000631">
    <property type="entry name" value="CARKD"/>
</dbReference>
<comment type="cofactor">
    <cofactor evidence="18">
        <name>K(+)</name>
        <dbReference type="ChEBI" id="CHEBI:29103"/>
    </cofactor>
    <text evidence="18">Binds 1 potassium ion per subunit.</text>
</comment>
<evidence type="ECO:0000313" key="21">
    <source>
        <dbReference type="EMBL" id="KRP32670.1"/>
    </source>
</evidence>
<dbReference type="GO" id="GO:0052855">
    <property type="term" value="F:ADP-dependent NAD(P)H-hydrate dehydratase activity"/>
    <property type="evidence" value="ECO:0007669"/>
    <property type="project" value="UniProtKB-UniRule"/>
</dbReference>
<proteinExistence type="inferred from homology"/>
<dbReference type="Gene3D" id="3.40.1190.20">
    <property type="match status" value="1"/>
</dbReference>
<accession>A0A0R2XHV0</accession>
<evidence type="ECO:0000256" key="7">
    <source>
        <dbReference type="ARBA" id="ARBA00022840"/>
    </source>
</evidence>
<dbReference type="EMBL" id="LIDN01000219">
    <property type="protein sequence ID" value="KRP32670.1"/>
    <property type="molecule type" value="Genomic_DNA"/>
</dbReference>
<evidence type="ECO:0000313" key="22">
    <source>
        <dbReference type="Proteomes" id="UP000051220"/>
    </source>
</evidence>
<dbReference type="EC" id="4.2.1.136" evidence="17"/>
<feature type="binding site" evidence="17">
    <location>
        <position position="371"/>
    </location>
    <ligand>
        <name>(6S)-NADPHX</name>
        <dbReference type="ChEBI" id="CHEBI:64076"/>
    </ligand>
</feature>
<evidence type="ECO:0000256" key="17">
    <source>
        <dbReference type="HAMAP-Rule" id="MF_01965"/>
    </source>
</evidence>
<dbReference type="Pfam" id="PF01256">
    <property type="entry name" value="Carb_kinase"/>
    <property type="match status" value="1"/>
</dbReference>
<keyword evidence="11 18" id="KW-0413">Isomerase</keyword>
<comment type="caution">
    <text evidence="21">The sequence shown here is derived from an EMBL/GenBank/DDBJ whole genome shotgun (WGS) entry which is preliminary data.</text>
</comment>
<evidence type="ECO:0000256" key="14">
    <source>
        <dbReference type="ARBA" id="ARBA00025153"/>
    </source>
</evidence>
<comment type="function">
    <text evidence="14 18">Bifunctional enzyme that catalyzes the epimerization of the S- and R-forms of NAD(P)HX and the dehydration of the S-form of NAD(P)HX at the expense of ADP, which is converted to AMP. This allows the repair of both epimers of NAD(P)HX, a damaged form of NAD(P)H that is a result of enzymatic or heat-dependent hydration.</text>
</comment>
<name>A0A0R2XHV0_9BACT</name>
<evidence type="ECO:0000256" key="3">
    <source>
        <dbReference type="ARBA" id="ARBA00006001"/>
    </source>
</evidence>
<dbReference type="InterPro" id="IPR004443">
    <property type="entry name" value="YjeF_N_dom"/>
</dbReference>
<dbReference type="GO" id="GO:0110051">
    <property type="term" value="P:metabolite repair"/>
    <property type="evidence" value="ECO:0007669"/>
    <property type="project" value="TreeGrafter"/>
</dbReference>
<dbReference type="GO" id="GO:0005524">
    <property type="term" value="F:ATP binding"/>
    <property type="evidence" value="ECO:0007669"/>
    <property type="project" value="UniProtKB-UniRule"/>
</dbReference>
<dbReference type="PANTHER" id="PTHR12592:SF0">
    <property type="entry name" value="ATP-DEPENDENT (S)-NAD(P)H-HYDRATE DEHYDRATASE"/>
    <property type="match status" value="1"/>
</dbReference>
<dbReference type="InterPro" id="IPR036652">
    <property type="entry name" value="YjeF_N_dom_sf"/>
</dbReference>
<feature type="domain" description="YjeF N-terminal" evidence="20">
    <location>
        <begin position="9"/>
        <end position="215"/>
    </location>
</feature>
<comment type="catalytic activity">
    <reaction evidence="15 17 18">
        <text>(6S)-NADHX + ADP = AMP + phosphate + NADH + H(+)</text>
        <dbReference type="Rhea" id="RHEA:32223"/>
        <dbReference type="ChEBI" id="CHEBI:15378"/>
        <dbReference type="ChEBI" id="CHEBI:43474"/>
        <dbReference type="ChEBI" id="CHEBI:57945"/>
        <dbReference type="ChEBI" id="CHEBI:64074"/>
        <dbReference type="ChEBI" id="CHEBI:456215"/>
        <dbReference type="ChEBI" id="CHEBI:456216"/>
        <dbReference type="EC" id="4.2.1.136"/>
    </reaction>
</comment>
<evidence type="ECO:0000256" key="8">
    <source>
        <dbReference type="ARBA" id="ARBA00022857"/>
    </source>
</evidence>
<dbReference type="GO" id="GO:0046872">
    <property type="term" value="F:metal ion binding"/>
    <property type="evidence" value="ECO:0007669"/>
    <property type="project" value="UniProtKB-UniRule"/>
</dbReference>
<dbReference type="SUPFAM" id="SSF64153">
    <property type="entry name" value="YjeF N-terminal domain-like"/>
    <property type="match status" value="1"/>
</dbReference>
<comment type="subunit">
    <text evidence="17">Homotetramer.</text>
</comment>
<evidence type="ECO:0000256" key="11">
    <source>
        <dbReference type="ARBA" id="ARBA00023235"/>
    </source>
</evidence>
<feature type="binding site" evidence="17">
    <location>
        <position position="320"/>
    </location>
    <ligand>
        <name>(6S)-NADPHX</name>
        <dbReference type="ChEBI" id="CHEBI:64076"/>
    </ligand>
</feature>
<comment type="similarity">
    <text evidence="4 18">In the C-terminal section; belongs to the NnrD/CARKD family.</text>
</comment>
<comment type="catalytic activity">
    <reaction evidence="1 18">
        <text>(6R)-NADHX = (6S)-NADHX</text>
        <dbReference type="Rhea" id="RHEA:32215"/>
        <dbReference type="ChEBI" id="CHEBI:64074"/>
        <dbReference type="ChEBI" id="CHEBI:64075"/>
        <dbReference type="EC" id="5.1.99.6"/>
    </reaction>
</comment>
<dbReference type="CDD" id="cd01171">
    <property type="entry name" value="YXKO-related"/>
    <property type="match status" value="1"/>
</dbReference>
<keyword evidence="8 17" id="KW-0521">NADP</keyword>
<dbReference type="AlphaFoldDB" id="A0A0R2XHV0"/>
<evidence type="ECO:0000256" key="10">
    <source>
        <dbReference type="ARBA" id="ARBA00023027"/>
    </source>
</evidence>
<dbReference type="NCBIfam" id="TIGR00196">
    <property type="entry name" value="yjeF_cterm"/>
    <property type="match status" value="1"/>
</dbReference>
<evidence type="ECO:0000256" key="6">
    <source>
        <dbReference type="ARBA" id="ARBA00022741"/>
    </source>
</evidence>
<feature type="domain" description="YjeF C-terminal" evidence="19">
    <location>
        <begin position="222"/>
        <end position="493"/>
    </location>
</feature>
<evidence type="ECO:0000256" key="12">
    <source>
        <dbReference type="ARBA" id="ARBA00023239"/>
    </source>
</evidence>
<dbReference type="GO" id="GO:0052856">
    <property type="term" value="F:NAD(P)HX epimerase activity"/>
    <property type="evidence" value="ECO:0007669"/>
    <property type="project" value="UniProtKB-EC"/>
</dbReference>
<dbReference type="Proteomes" id="UP000051220">
    <property type="component" value="Unassembled WGS sequence"/>
</dbReference>
<protein>
    <recommendedName>
        <fullName evidence="17">ADP-dependent (S)-NAD(P)H-hydrate dehydratase</fullName>
        <ecNumber evidence="17">4.2.1.136</ecNumber>
    </recommendedName>
    <alternativeName>
        <fullName evidence="17">ADP-dependent NAD(P)HX dehydratase</fullName>
    </alternativeName>
</protein>
<dbReference type="Gene3D" id="3.40.50.10260">
    <property type="entry name" value="YjeF N-terminal domain"/>
    <property type="match status" value="1"/>
</dbReference>
<gene>
    <name evidence="17" type="primary">nnrD</name>
    <name evidence="21" type="ORF">ABS33_06050</name>
</gene>
<evidence type="ECO:0000259" key="19">
    <source>
        <dbReference type="PROSITE" id="PS51383"/>
    </source>
</evidence>
<feature type="binding site" evidence="17">
    <location>
        <begin position="405"/>
        <end position="409"/>
    </location>
    <ligand>
        <name>AMP</name>
        <dbReference type="ChEBI" id="CHEBI:456215"/>
    </ligand>
</feature>
<evidence type="ECO:0000259" key="20">
    <source>
        <dbReference type="PROSITE" id="PS51385"/>
    </source>
</evidence>
<keyword evidence="10 17" id="KW-0520">NAD</keyword>
<feature type="binding site" evidence="17">
    <location>
        <position position="257"/>
    </location>
    <ligand>
        <name>(6S)-NADPHX</name>
        <dbReference type="ChEBI" id="CHEBI:64076"/>
    </ligand>
</feature>
<evidence type="ECO:0000256" key="9">
    <source>
        <dbReference type="ARBA" id="ARBA00022958"/>
    </source>
</evidence>
<feature type="binding site" evidence="17">
    <location>
        <position position="434"/>
    </location>
    <ligand>
        <name>AMP</name>
        <dbReference type="ChEBI" id="CHEBI:456215"/>
    </ligand>
</feature>
<evidence type="ECO:0000256" key="13">
    <source>
        <dbReference type="ARBA" id="ARBA00023268"/>
    </source>
</evidence>
<dbReference type="PROSITE" id="PS51385">
    <property type="entry name" value="YJEF_N"/>
    <property type="match status" value="1"/>
</dbReference>
<dbReference type="Pfam" id="PF03853">
    <property type="entry name" value="YjeF_N"/>
    <property type="match status" value="1"/>
</dbReference>
<organism evidence="21 22">
    <name type="scientific">Verrucomicrobia subdivision 6 bacterium BACL9 MAG-120924-bin69</name>
    <dbReference type="NCBI Taxonomy" id="1655635"/>
    <lineage>
        <taxon>Bacteria</taxon>
        <taxon>Pseudomonadati</taxon>
        <taxon>Verrucomicrobiota</taxon>
        <taxon>Verrucomicrobiia</taxon>
        <taxon>Verrucomicrobiales</taxon>
        <taxon>Verrucomicrobia subdivision 6</taxon>
    </lineage>
</organism>
<evidence type="ECO:0000256" key="15">
    <source>
        <dbReference type="ARBA" id="ARBA00048238"/>
    </source>
</evidence>
<comment type="catalytic activity">
    <reaction evidence="16 17 18">
        <text>(6S)-NADPHX + ADP = AMP + phosphate + NADPH + H(+)</text>
        <dbReference type="Rhea" id="RHEA:32235"/>
        <dbReference type="ChEBI" id="CHEBI:15378"/>
        <dbReference type="ChEBI" id="CHEBI:43474"/>
        <dbReference type="ChEBI" id="CHEBI:57783"/>
        <dbReference type="ChEBI" id="CHEBI:64076"/>
        <dbReference type="ChEBI" id="CHEBI:456215"/>
        <dbReference type="ChEBI" id="CHEBI:456216"/>
        <dbReference type="EC" id="4.2.1.136"/>
    </reaction>
</comment>
<comment type="cofactor">
    <cofactor evidence="17">
        <name>Mg(2+)</name>
        <dbReference type="ChEBI" id="CHEBI:18420"/>
    </cofactor>
</comment>
<sequence length="498" mass="52822">MIVLTPAVARTWEEKSLQAGDRMKDLMRQAVDGALRELRPFLPQPSTALILIGSGHNGDDALLLGLELKELGWNVDFLLSHSPGRRTHPDPRVKAKHWKKAILWPSKPARFLKTRTPRLVIDGLLGLGATPPPRPTEAGILNWITREKRRSDLYVALDLPSGLHPVTGQASESVFPADLTLALGSVKSGCLKDSALPWVGQLRAVPIDFAIPPPKPMADFFLPCEAHSILPTRPANAHKRSSGVVHLWAGSSQFPGAAALTSIGSLRSGAGYVRLFADRPIPESLSPSMPELLLHPLEPSQHPPPELFLDGATALVIGPGLPPSADLKKFLTQLLPQTTIPIVLDAGALEVVAHHPQVLTSATGPILLTPHAGEFSRLLGAPVSDRAESALLWLKKFPSTFLIAKGPHSLIAGTDHPFSFNSTGGPAQATAGMGDLLAGLLGGLLAQGTPPFDAARLAVLWHGLASDLALLSGGPTNLGSDLSLTLSTAWRILAGRAE</sequence>
<keyword evidence="6 17" id="KW-0547">Nucleotide-binding</keyword>
<comment type="similarity">
    <text evidence="3 18">In the N-terminal section; belongs to the NnrE/AIBP family.</text>
</comment>
<dbReference type="PROSITE" id="PS51383">
    <property type="entry name" value="YJEF_C_3"/>
    <property type="match status" value="1"/>
</dbReference>
<comment type="function">
    <text evidence="17">Catalyzes the dehydration of the S-form of NAD(P)HX at the expense of ADP, which is converted to AMP. Together with NAD(P)HX epimerase, which catalyzes the epimerization of the S- and R-forms, the enzyme allows the repair of both epimers of NAD(P)HX, a damaged form of NAD(P)H that is a result of enzymatic or heat-dependent hydration.</text>
</comment>
<dbReference type="SUPFAM" id="SSF53613">
    <property type="entry name" value="Ribokinase-like"/>
    <property type="match status" value="1"/>
</dbReference>
<dbReference type="InterPro" id="IPR030677">
    <property type="entry name" value="Nnr"/>
</dbReference>
<keyword evidence="13" id="KW-0511">Multifunctional enzyme</keyword>